<dbReference type="AlphaFoldDB" id="A0A3P3Y215"/>
<evidence type="ECO:0000313" key="3">
    <source>
        <dbReference type="EMBL" id="SPQ94114.1"/>
    </source>
</evidence>
<keyword evidence="2" id="KW-1133">Transmembrane helix</keyword>
<feature type="transmembrane region" description="Helical" evidence="2">
    <location>
        <begin position="36"/>
        <end position="55"/>
    </location>
</feature>
<feature type="transmembrane region" description="Helical" evidence="2">
    <location>
        <begin position="232"/>
        <end position="255"/>
    </location>
</feature>
<reference evidence="3 4" key="1">
    <citation type="submission" date="2018-03" db="EMBL/GenBank/DDBJ databases">
        <authorList>
            <person name="Fogelqvist J."/>
        </authorList>
    </citation>
    <scope>NUCLEOTIDE SEQUENCE [LARGE SCALE GENOMIC DNA]</scope>
</reference>
<name>A0A3P3Y215_PLABS</name>
<accession>A0A3P3Y215</accession>
<evidence type="ECO:0000313" key="4">
    <source>
        <dbReference type="Proteomes" id="UP000290189"/>
    </source>
</evidence>
<keyword evidence="2" id="KW-0812">Transmembrane</keyword>
<evidence type="ECO:0000256" key="1">
    <source>
        <dbReference type="SAM" id="MobiDB-lite"/>
    </source>
</evidence>
<feature type="region of interest" description="Disordered" evidence="1">
    <location>
        <begin position="293"/>
        <end position="324"/>
    </location>
</feature>
<feature type="transmembrane region" description="Helical" evidence="2">
    <location>
        <begin position="75"/>
        <end position="94"/>
    </location>
</feature>
<proteinExistence type="predicted"/>
<dbReference type="EMBL" id="OVEO01000002">
    <property type="protein sequence ID" value="SPQ94114.1"/>
    <property type="molecule type" value="Genomic_DNA"/>
</dbReference>
<feature type="transmembrane region" description="Helical" evidence="2">
    <location>
        <begin position="6"/>
        <end position="24"/>
    </location>
</feature>
<feature type="transmembrane region" description="Helical" evidence="2">
    <location>
        <begin position="198"/>
        <end position="220"/>
    </location>
</feature>
<geneLocation type="mitochondrion" evidence="3"/>
<feature type="compositionally biased region" description="Polar residues" evidence="1">
    <location>
        <begin position="314"/>
        <end position="324"/>
    </location>
</feature>
<keyword evidence="2" id="KW-0472">Membrane</keyword>
<sequence length="324" mass="36318">MVGVLTSNLLLVAVNGFFSLFLIYNAAYRRHASSRIAMELCAINSVACVVAALHLVLSVTDIQYCQLWVATESFYLLSCFHLFVQRILITFFAMNRQGARYITYAILATQVVCTLSTFVMVATSQQLQADQQQGELVCRFASASRGGTVASIQYYNLTAVFLFCSCSWTFVLGYGFVGYRQFVRNASSSSRVGAESFTLLRLVFFQFMLDGSEFCLIVMSEFVNPLEVQLPRLIVSSITRFLSLIISLIIVHKVLTKSQVVVKRRSAHSHLDGHERWMSRDARQYDGSIVTDAMPHRGTGEITSARNPDLHSAVPNSSDHILWR</sequence>
<dbReference type="Proteomes" id="UP000290189">
    <property type="component" value="Unassembled WGS sequence"/>
</dbReference>
<feature type="transmembrane region" description="Helical" evidence="2">
    <location>
        <begin position="101"/>
        <end position="122"/>
    </location>
</feature>
<keyword evidence="3" id="KW-0496">Mitochondrion</keyword>
<gene>
    <name evidence="3" type="ORF">PLBR_LOCUS1329</name>
</gene>
<organism evidence="3 4">
    <name type="scientific">Plasmodiophora brassicae</name>
    <name type="common">Clubroot disease agent</name>
    <dbReference type="NCBI Taxonomy" id="37360"/>
    <lineage>
        <taxon>Eukaryota</taxon>
        <taxon>Sar</taxon>
        <taxon>Rhizaria</taxon>
        <taxon>Endomyxa</taxon>
        <taxon>Phytomyxea</taxon>
        <taxon>Plasmodiophorida</taxon>
        <taxon>Plasmodiophoridae</taxon>
        <taxon>Plasmodiophora</taxon>
    </lineage>
</organism>
<evidence type="ECO:0000256" key="2">
    <source>
        <dbReference type="SAM" id="Phobius"/>
    </source>
</evidence>
<feature type="transmembrane region" description="Helical" evidence="2">
    <location>
        <begin position="154"/>
        <end position="177"/>
    </location>
</feature>
<protein>
    <submittedName>
        <fullName evidence="3">Uncharacterized protein</fullName>
    </submittedName>
</protein>